<keyword evidence="4" id="KW-1185">Reference proteome</keyword>
<feature type="domain" description="DUF6824" evidence="2">
    <location>
        <begin position="44"/>
        <end position="127"/>
    </location>
</feature>
<comment type="caution">
    <text evidence="3">The sequence shown here is derived from an EMBL/GenBank/DDBJ whole genome shotgun (WGS) entry which is preliminary data.</text>
</comment>
<evidence type="ECO:0000313" key="4">
    <source>
        <dbReference type="Proteomes" id="UP001153069"/>
    </source>
</evidence>
<proteinExistence type="predicted"/>
<sequence>MSELITTTANSNTTNTNTGMTLTVDPVSNKMVFPADFCPGIHFVICGRGKKSYGHMGNKHFVKEIVSLHLEDYSYASTKLAKSAIVQAIVNQVEAKGGFIRFDTRLQRYVKAEDNIGREKTSQCLRDGLKNKYKSSKEIKKENRRQKRLAEESEEEQSVELAKPVELKTYLKQLQFSTKSASCESPTTVMDLIHHLRLAEVLRLPLTNGTFPPRTVSIQSQLLHEPSVEDDTARDDDVSEITTQNLPTIFHATMMNAHYANNNNNMAATAATDPLDQLLVDELGEYSSETMTTVDPIQFL</sequence>
<name>A0A9N8E1G0_9STRA</name>
<reference evidence="3" key="1">
    <citation type="submission" date="2020-06" db="EMBL/GenBank/DDBJ databases">
        <authorList>
            <consortium name="Plant Systems Biology data submission"/>
        </authorList>
    </citation>
    <scope>NUCLEOTIDE SEQUENCE</scope>
    <source>
        <strain evidence="3">D6</strain>
    </source>
</reference>
<feature type="region of interest" description="Disordered" evidence="1">
    <location>
        <begin position="139"/>
        <end position="158"/>
    </location>
</feature>
<dbReference type="AlphaFoldDB" id="A0A9N8E1G0"/>
<organism evidence="3 4">
    <name type="scientific">Seminavis robusta</name>
    <dbReference type="NCBI Taxonomy" id="568900"/>
    <lineage>
        <taxon>Eukaryota</taxon>
        <taxon>Sar</taxon>
        <taxon>Stramenopiles</taxon>
        <taxon>Ochrophyta</taxon>
        <taxon>Bacillariophyta</taxon>
        <taxon>Bacillariophyceae</taxon>
        <taxon>Bacillariophycidae</taxon>
        <taxon>Naviculales</taxon>
        <taxon>Naviculaceae</taxon>
        <taxon>Seminavis</taxon>
    </lineage>
</organism>
<protein>
    <submittedName>
        <fullName evidence="3">Nitrilase family, member 2</fullName>
    </submittedName>
</protein>
<evidence type="ECO:0000259" key="2">
    <source>
        <dbReference type="Pfam" id="PF20710"/>
    </source>
</evidence>
<accession>A0A9N8E1G0</accession>
<dbReference type="Proteomes" id="UP001153069">
    <property type="component" value="Unassembled WGS sequence"/>
</dbReference>
<dbReference type="EMBL" id="CAICTM010000554">
    <property type="protein sequence ID" value="CAB9512796.1"/>
    <property type="molecule type" value="Genomic_DNA"/>
</dbReference>
<evidence type="ECO:0000313" key="3">
    <source>
        <dbReference type="EMBL" id="CAB9512796.1"/>
    </source>
</evidence>
<dbReference type="Pfam" id="PF20710">
    <property type="entry name" value="DUF6824"/>
    <property type="match status" value="1"/>
</dbReference>
<evidence type="ECO:0000256" key="1">
    <source>
        <dbReference type="SAM" id="MobiDB-lite"/>
    </source>
</evidence>
<dbReference type="InterPro" id="IPR049227">
    <property type="entry name" value="DUF6824"/>
</dbReference>
<gene>
    <name evidence="3" type="ORF">SEMRO_555_G165730.1</name>
</gene>